<dbReference type="InterPro" id="IPR020472">
    <property type="entry name" value="WD40_PAC1"/>
</dbReference>
<feature type="repeat" description="WD" evidence="7">
    <location>
        <begin position="190"/>
        <end position="225"/>
    </location>
</feature>
<dbReference type="OrthoDB" id="14421at2759"/>
<feature type="repeat" description="WD" evidence="7">
    <location>
        <begin position="330"/>
        <end position="363"/>
    </location>
</feature>
<protein>
    <recommendedName>
        <fullName evidence="6">Cleavage stimulation factor 50 kDa subunit</fullName>
    </recommendedName>
</protein>
<evidence type="ECO:0000256" key="5">
    <source>
        <dbReference type="ARBA" id="ARBA00023242"/>
    </source>
</evidence>
<dbReference type="SMART" id="SM00320">
    <property type="entry name" value="WD40"/>
    <property type="match status" value="6"/>
</dbReference>
<dbReference type="PANTHER" id="PTHR44133">
    <property type="entry name" value="CLEAVAGE STIMULATION FACTOR SUBUNIT 1"/>
    <property type="match status" value="1"/>
</dbReference>
<dbReference type="InterPro" id="IPR019775">
    <property type="entry name" value="WD40_repeat_CS"/>
</dbReference>
<dbReference type="STRING" id="5786.F0ZZM4"/>
<reference evidence="10" key="1">
    <citation type="journal article" date="2011" name="Genome Biol.">
        <title>Comparative genomics of the social amoebae Dictyostelium discoideum and Dictyostelium purpureum.</title>
        <authorList>
            <consortium name="US DOE Joint Genome Institute (JGI-PGF)"/>
            <person name="Sucgang R."/>
            <person name="Kuo A."/>
            <person name="Tian X."/>
            <person name="Salerno W."/>
            <person name="Parikh A."/>
            <person name="Feasley C.L."/>
            <person name="Dalin E."/>
            <person name="Tu H."/>
            <person name="Huang E."/>
            <person name="Barry K."/>
            <person name="Lindquist E."/>
            <person name="Shapiro H."/>
            <person name="Bruce D."/>
            <person name="Schmutz J."/>
            <person name="Salamov A."/>
            <person name="Fey P."/>
            <person name="Gaudet P."/>
            <person name="Anjard C."/>
            <person name="Babu M.M."/>
            <person name="Basu S."/>
            <person name="Bushmanova Y."/>
            <person name="van der Wel H."/>
            <person name="Katoh-Kurasawa M."/>
            <person name="Dinh C."/>
            <person name="Coutinho P.M."/>
            <person name="Saito T."/>
            <person name="Elias M."/>
            <person name="Schaap P."/>
            <person name="Kay R.R."/>
            <person name="Henrissat B."/>
            <person name="Eichinger L."/>
            <person name="Rivero F."/>
            <person name="Putnam N.H."/>
            <person name="West C.M."/>
            <person name="Loomis W.F."/>
            <person name="Chisholm R.L."/>
            <person name="Shaulsky G."/>
            <person name="Strassmann J.E."/>
            <person name="Queller D.C."/>
            <person name="Kuspa A."/>
            <person name="Grigoriev I.V."/>
        </authorList>
    </citation>
    <scope>NUCLEOTIDE SEQUENCE [LARGE SCALE GENOMIC DNA]</scope>
    <source>
        <strain evidence="10">QSDP1</strain>
    </source>
</reference>
<dbReference type="KEGG" id="dpp:DICPUDRAFT_89999"/>
<evidence type="ECO:0000256" key="7">
    <source>
        <dbReference type="PROSITE-ProRule" id="PRU00221"/>
    </source>
</evidence>
<dbReference type="CDD" id="cd00200">
    <property type="entry name" value="WD40"/>
    <property type="match status" value="1"/>
</dbReference>
<dbReference type="PRINTS" id="PR00320">
    <property type="entry name" value="GPROTEINBRPT"/>
</dbReference>
<dbReference type="InterPro" id="IPR038184">
    <property type="entry name" value="CSTF1_dimer_sf"/>
</dbReference>
<evidence type="ECO:0000256" key="1">
    <source>
        <dbReference type="ARBA" id="ARBA00004123"/>
    </source>
</evidence>
<dbReference type="Proteomes" id="UP000001064">
    <property type="component" value="Unassembled WGS sequence"/>
</dbReference>
<keyword evidence="3" id="KW-0507">mRNA processing</keyword>
<evidence type="ECO:0000256" key="2">
    <source>
        <dbReference type="ARBA" id="ARBA00022574"/>
    </source>
</evidence>
<dbReference type="Gene3D" id="1.20.960.50">
    <property type="entry name" value="Cleavage stimulation factor subunit 1, dimerisation domain"/>
    <property type="match status" value="1"/>
</dbReference>
<evidence type="ECO:0000313" key="9">
    <source>
        <dbReference type="EMBL" id="EGC30603.1"/>
    </source>
</evidence>
<dbReference type="FunCoup" id="F0ZZM4">
    <property type="interactions" value="608"/>
</dbReference>
<keyword evidence="2 7" id="KW-0853">WD repeat</keyword>
<dbReference type="AlphaFoldDB" id="F0ZZM4"/>
<dbReference type="Pfam" id="PF00400">
    <property type="entry name" value="WD40"/>
    <property type="match status" value="6"/>
</dbReference>
<dbReference type="InterPro" id="IPR001680">
    <property type="entry name" value="WD40_rpt"/>
</dbReference>
<evidence type="ECO:0000256" key="8">
    <source>
        <dbReference type="SAM" id="MobiDB-lite"/>
    </source>
</evidence>
<dbReference type="eggNOG" id="KOG0640">
    <property type="taxonomic scope" value="Eukaryota"/>
</dbReference>
<feature type="repeat" description="WD" evidence="7">
    <location>
        <begin position="130"/>
        <end position="171"/>
    </location>
</feature>
<dbReference type="VEuPathDB" id="AmoebaDB:DICPUDRAFT_89999"/>
<feature type="compositionally biased region" description="Polar residues" evidence="8">
    <location>
        <begin position="54"/>
        <end position="65"/>
    </location>
</feature>
<dbReference type="InterPro" id="IPR015943">
    <property type="entry name" value="WD40/YVTN_repeat-like_dom_sf"/>
</dbReference>
<dbReference type="GO" id="GO:0031124">
    <property type="term" value="P:mRNA 3'-end processing"/>
    <property type="evidence" value="ECO:0007669"/>
    <property type="project" value="InterPro"/>
</dbReference>
<dbReference type="EMBL" id="GL871315">
    <property type="protein sequence ID" value="EGC30603.1"/>
    <property type="molecule type" value="Genomic_DNA"/>
</dbReference>
<dbReference type="PROSITE" id="PS00678">
    <property type="entry name" value="WD_REPEATS_1"/>
    <property type="match status" value="1"/>
</dbReference>
<dbReference type="GO" id="GO:0005848">
    <property type="term" value="C:mRNA cleavage stimulating factor complex"/>
    <property type="evidence" value="ECO:0000318"/>
    <property type="project" value="GO_Central"/>
</dbReference>
<feature type="repeat" description="WD" evidence="7">
    <location>
        <begin position="278"/>
        <end position="319"/>
    </location>
</feature>
<gene>
    <name evidence="9" type="ORF">DICPUDRAFT_89999</name>
</gene>
<dbReference type="OMA" id="HTEDYVM"/>
<dbReference type="SUPFAM" id="SSF50978">
    <property type="entry name" value="WD40 repeat-like"/>
    <property type="match status" value="1"/>
</dbReference>
<dbReference type="RefSeq" id="XP_003292867.1">
    <property type="nucleotide sequence ID" value="XM_003292819.1"/>
</dbReference>
<dbReference type="GeneID" id="10509047"/>
<feature type="region of interest" description="Disordered" evidence="8">
    <location>
        <begin position="54"/>
        <end position="85"/>
    </location>
</feature>
<dbReference type="Gene3D" id="2.130.10.10">
    <property type="entry name" value="YVTN repeat-like/Quinoprotein amine dehydrogenase"/>
    <property type="match status" value="3"/>
</dbReference>
<dbReference type="InterPro" id="IPR044633">
    <property type="entry name" value="CstF1-like"/>
</dbReference>
<name>F0ZZM4_DICPU</name>
<dbReference type="PROSITE" id="PS50294">
    <property type="entry name" value="WD_REPEATS_REGION"/>
    <property type="match status" value="2"/>
</dbReference>
<keyword evidence="4" id="KW-0677">Repeat</keyword>
<evidence type="ECO:0000256" key="4">
    <source>
        <dbReference type="ARBA" id="ARBA00022737"/>
    </source>
</evidence>
<dbReference type="InParanoid" id="F0ZZM4"/>
<keyword evidence="10" id="KW-1185">Reference proteome</keyword>
<comment type="subcellular location">
    <subcellularLocation>
        <location evidence="1">Nucleus</location>
    </subcellularLocation>
</comment>
<accession>F0ZZM4</accession>
<feature type="repeat" description="WD" evidence="7">
    <location>
        <begin position="414"/>
        <end position="445"/>
    </location>
</feature>
<organism evidence="9 10">
    <name type="scientific">Dictyostelium purpureum</name>
    <name type="common">Slime mold</name>
    <dbReference type="NCBI Taxonomy" id="5786"/>
    <lineage>
        <taxon>Eukaryota</taxon>
        <taxon>Amoebozoa</taxon>
        <taxon>Evosea</taxon>
        <taxon>Eumycetozoa</taxon>
        <taxon>Dictyostelia</taxon>
        <taxon>Dictyosteliales</taxon>
        <taxon>Dictyosteliaceae</taxon>
        <taxon>Dictyostelium</taxon>
    </lineage>
</organism>
<dbReference type="InterPro" id="IPR036322">
    <property type="entry name" value="WD40_repeat_dom_sf"/>
</dbReference>
<evidence type="ECO:0000313" key="10">
    <source>
        <dbReference type="Proteomes" id="UP000001064"/>
    </source>
</evidence>
<evidence type="ECO:0000256" key="6">
    <source>
        <dbReference type="ARBA" id="ARBA00029851"/>
    </source>
</evidence>
<keyword evidence="5" id="KW-0539">Nucleus</keyword>
<evidence type="ECO:0000256" key="3">
    <source>
        <dbReference type="ARBA" id="ARBA00022664"/>
    </source>
</evidence>
<dbReference type="PANTHER" id="PTHR44133:SF2">
    <property type="entry name" value="CLEAVAGE STIMULATION FACTOR SUBUNIT 1"/>
    <property type="match status" value="1"/>
</dbReference>
<proteinExistence type="predicted"/>
<dbReference type="PROSITE" id="PS50082">
    <property type="entry name" value="WD_REPEATS_2"/>
    <property type="match status" value="5"/>
</dbReference>
<sequence length="469" mass="52620">MKEEQRDLYSLIINQLVYDGFLNEAIKISESTMIPCPLKNEATNKLLSIYQSATSTPGGRSNFTSMDLDEDAGSQVGSGGTSNISNSGKNLIDDIINSKDSLDLDDLNQQNSSESSNKVQPTVSFLTKFITTHKNACRCAKFSWDGKYVATGSSDTSIKLLDVNKMRNYNQTKNETTEDSAPSRPVIRTFYDHTQPINDLDFHPSAPILSSASKDGTIRFYDYKSSLKRSFKYIQDSHSIRTINFHPCGDMILAGTDHNMIRLYNVNTFQSFTARKVNEHHHAAINQVRFSLDGGIFASCSKDNTIKIWDANNFQLINTFNAPHSNKEPTTVQISRNQKYLLSCGRDSMVKLWEITSGRLIYSINTGVNQSGGQNKNRISATFNYTEDFIITNDEQPSVCVVYNSRTREQVQKLSGHNNTVRYIAASPVENALMTCSLDHRGRFWTEDTLTLQQQSSSLPTTTITTKEE</sequence>